<comment type="caution">
    <text evidence="2">The sequence shown here is derived from an EMBL/GenBank/DDBJ whole genome shotgun (WGS) entry which is preliminary data.</text>
</comment>
<reference evidence="2" key="1">
    <citation type="submission" date="2021-06" db="EMBL/GenBank/DDBJ databases">
        <authorList>
            <person name="Criscuolo A."/>
        </authorList>
    </citation>
    <scope>NUCLEOTIDE SEQUENCE</scope>
    <source>
        <strain evidence="2">CIP111803</strain>
    </source>
</reference>
<name>A0A916NM09_9MICO</name>
<protein>
    <submittedName>
        <fullName evidence="2">2-succinyl-6-hydroxy-2, 4-cyclohexadiene-1-carboxylate synthase</fullName>
        <ecNumber evidence="2">4.2.99.20</ecNumber>
    </submittedName>
</protein>
<keyword evidence="3" id="KW-1185">Reference proteome</keyword>
<dbReference type="PANTHER" id="PTHR43798">
    <property type="entry name" value="MONOACYLGLYCEROL LIPASE"/>
    <property type="match status" value="1"/>
</dbReference>
<dbReference type="RefSeq" id="WP_218114239.1">
    <property type="nucleotide sequence ID" value="NZ_CAJVAP010000005.1"/>
</dbReference>
<sequence>MSEAPAELRIDALGIETRAWQYGDRHGEPSGETIILVHGFRGDHHGLAGIAAALVEHRPGIRVVVPDLPGFGASPAIPGREHDLALYGEWLRAFAREAAPGGYSILGHSFGSLVVAAALDQGLDPSTVALINPISSPALEGPQAVMTRLAIFYYWAADRLPERAARALLGNPVIVRLMSIVMAKTPDPALRAWIHGQHDRYFSRFADTSTLLEAFRASVSHTVAEYAAAITQPVLLIVGDRDDITPLPAQLGLQRQLADSRLRVMPGVGHLVHYEAVEPAVAALAKFLREHSERSADVSDTTGERR</sequence>
<dbReference type="GO" id="GO:0016020">
    <property type="term" value="C:membrane"/>
    <property type="evidence" value="ECO:0007669"/>
    <property type="project" value="TreeGrafter"/>
</dbReference>
<keyword evidence="2" id="KW-0456">Lyase</keyword>
<dbReference type="InterPro" id="IPR000073">
    <property type="entry name" value="AB_hydrolase_1"/>
</dbReference>
<dbReference type="PANTHER" id="PTHR43798:SF33">
    <property type="entry name" value="HYDROLASE, PUTATIVE (AFU_ORTHOLOGUE AFUA_2G14860)-RELATED"/>
    <property type="match status" value="1"/>
</dbReference>
<feature type="domain" description="AB hydrolase-1" evidence="1">
    <location>
        <begin position="33"/>
        <end position="276"/>
    </location>
</feature>
<dbReference type="EMBL" id="CAJVAP010000005">
    <property type="protein sequence ID" value="CAG7603121.1"/>
    <property type="molecule type" value="Genomic_DNA"/>
</dbReference>
<dbReference type="AlphaFoldDB" id="A0A916NM09"/>
<evidence type="ECO:0000313" key="3">
    <source>
        <dbReference type="Proteomes" id="UP000693892"/>
    </source>
</evidence>
<dbReference type="InterPro" id="IPR050266">
    <property type="entry name" value="AB_hydrolase_sf"/>
</dbReference>
<evidence type="ECO:0000259" key="1">
    <source>
        <dbReference type="Pfam" id="PF00561"/>
    </source>
</evidence>
<dbReference type="EC" id="4.2.99.20" evidence="2"/>
<dbReference type="Pfam" id="PF00561">
    <property type="entry name" value="Abhydrolase_1"/>
    <property type="match status" value="1"/>
</dbReference>
<dbReference type="Proteomes" id="UP000693892">
    <property type="component" value="Unassembled WGS sequence"/>
</dbReference>
<accession>A0A916NM09</accession>
<dbReference type="GO" id="GO:0070205">
    <property type="term" value="F:2-succinyl-6-hydroxy-2,4-cyclohexadiene-1-carboxylate synthase activity"/>
    <property type="evidence" value="ECO:0007669"/>
    <property type="project" value="UniProtKB-EC"/>
</dbReference>
<gene>
    <name evidence="2" type="primary">menH_1</name>
    <name evidence="2" type="ORF">LEUCIP111803_00620</name>
</gene>
<evidence type="ECO:0000313" key="2">
    <source>
        <dbReference type="EMBL" id="CAG7603121.1"/>
    </source>
</evidence>
<proteinExistence type="predicted"/>
<organism evidence="2 3">
    <name type="scientific">Leucobacter soli</name>
    <dbReference type="NCBI Taxonomy" id="2812850"/>
    <lineage>
        <taxon>Bacteria</taxon>
        <taxon>Bacillati</taxon>
        <taxon>Actinomycetota</taxon>
        <taxon>Actinomycetes</taxon>
        <taxon>Micrococcales</taxon>
        <taxon>Microbacteriaceae</taxon>
        <taxon>Leucobacter</taxon>
    </lineage>
</organism>